<dbReference type="AlphaFoldDB" id="A0A8J3QL43"/>
<proteinExistence type="predicted"/>
<organism evidence="1 2">
    <name type="scientific">Rhizocola hellebori</name>
    <dbReference type="NCBI Taxonomy" id="1392758"/>
    <lineage>
        <taxon>Bacteria</taxon>
        <taxon>Bacillati</taxon>
        <taxon>Actinomycetota</taxon>
        <taxon>Actinomycetes</taxon>
        <taxon>Micromonosporales</taxon>
        <taxon>Micromonosporaceae</taxon>
        <taxon>Rhizocola</taxon>
    </lineage>
</organism>
<evidence type="ECO:0000313" key="2">
    <source>
        <dbReference type="Proteomes" id="UP000612899"/>
    </source>
</evidence>
<accession>A0A8J3QL43</accession>
<reference evidence="1" key="1">
    <citation type="submission" date="2021-01" db="EMBL/GenBank/DDBJ databases">
        <title>Whole genome shotgun sequence of Rhizocola hellebori NBRC 109834.</title>
        <authorList>
            <person name="Komaki H."/>
            <person name="Tamura T."/>
        </authorList>
    </citation>
    <scope>NUCLEOTIDE SEQUENCE</scope>
    <source>
        <strain evidence="1">NBRC 109834</strain>
    </source>
</reference>
<comment type="caution">
    <text evidence="1">The sequence shown here is derived from an EMBL/GenBank/DDBJ whole genome shotgun (WGS) entry which is preliminary data.</text>
</comment>
<evidence type="ECO:0000313" key="1">
    <source>
        <dbReference type="EMBL" id="GIH11809.1"/>
    </source>
</evidence>
<name>A0A8J3QL43_9ACTN</name>
<dbReference type="EMBL" id="BONY01000177">
    <property type="protein sequence ID" value="GIH11809.1"/>
    <property type="molecule type" value="Genomic_DNA"/>
</dbReference>
<gene>
    <name evidence="1" type="ORF">Rhe02_98760</name>
</gene>
<evidence type="ECO:0008006" key="3">
    <source>
        <dbReference type="Google" id="ProtNLM"/>
    </source>
</evidence>
<keyword evidence="2" id="KW-1185">Reference proteome</keyword>
<dbReference type="Proteomes" id="UP000612899">
    <property type="component" value="Unassembled WGS sequence"/>
</dbReference>
<sequence length="116" mass="13014">MPEVALINGSFVIVQGSNQQQRHKWPTTGRLYQPVGHNVRVTEGPDPKADWWTTSDIAAYLGVQIGTVSSYRIRNQMPAPDMTVGRTHMWKPARIIEWHESRPRPGVGGRPVADES</sequence>
<protein>
    <recommendedName>
        <fullName evidence="3">DNA-binding protein</fullName>
    </recommendedName>
</protein>